<reference evidence="1" key="1">
    <citation type="submission" date="2020-04" db="EMBL/GenBank/DDBJ databases">
        <title>A chromosome-scale assembly and high-density genetic map of the yellow drum (Nibea albiflora) genome.</title>
        <authorList>
            <person name="Xu D."/>
            <person name="Zhang W."/>
            <person name="Chen R."/>
            <person name="Tan P."/>
            <person name="Wang L."/>
            <person name="Song H."/>
            <person name="Tian L."/>
            <person name="Zhu Q."/>
            <person name="Wang B."/>
        </authorList>
    </citation>
    <scope>NUCLEOTIDE SEQUENCE</scope>
    <source>
        <strain evidence="1">ZJHYS-2018</strain>
    </source>
</reference>
<name>A0ACB7ERU3_NIBAL</name>
<evidence type="ECO:0000313" key="1">
    <source>
        <dbReference type="EMBL" id="KAG8004928.1"/>
    </source>
</evidence>
<accession>A0ACB7ERU3</accession>
<gene>
    <name evidence="1" type="ORF">GBF38_010767</name>
</gene>
<evidence type="ECO:0000313" key="2">
    <source>
        <dbReference type="Proteomes" id="UP000805704"/>
    </source>
</evidence>
<feature type="non-terminal residue" evidence="1">
    <location>
        <position position="256"/>
    </location>
</feature>
<comment type="caution">
    <text evidence="1">The sequence shown here is derived from an EMBL/GenBank/DDBJ whole genome shotgun (WGS) entry which is preliminary data.</text>
</comment>
<keyword evidence="2" id="KW-1185">Reference proteome</keyword>
<feature type="non-terminal residue" evidence="1">
    <location>
        <position position="1"/>
    </location>
</feature>
<dbReference type="Proteomes" id="UP000805704">
    <property type="component" value="Chromosome 23"/>
</dbReference>
<protein>
    <submittedName>
        <fullName evidence="1">Uncharacterized protein</fullName>
    </submittedName>
</protein>
<sequence length="256" mass="28502">QNNFNFLCFSGCCVGQDLLPEGPVSGRFKKNVTFRTLIDLKDDFISFVWHFDRGSRLVPIVTVTPAGVTVGEDYQGRAWVNRTNGFLTLGPLKQNDRGYYVATMVTSKVNKTEEIMLRILGCCEFKTLPEGPVEAVSGETVTLKTLIDPKDDFDKIIWFFENRRVALVEKNQETVVLEGFQGRVTVNQTNGFLTLGPLTTTDSGKYYVSTHKGKNVKSGDTSLQVLDPPSSLTPPTQPVTRPEEPEEPEEEEEGGE</sequence>
<dbReference type="EMBL" id="CM024811">
    <property type="protein sequence ID" value="KAG8004928.1"/>
    <property type="molecule type" value="Genomic_DNA"/>
</dbReference>
<organism evidence="1 2">
    <name type="scientific">Nibea albiflora</name>
    <name type="common">Yellow drum</name>
    <name type="synonym">Corvina albiflora</name>
    <dbReference type="NCBI Taxonomy" id="240163"/>
    <lineage>
        <taxon>Eukaryota</taxon>
        <taxon>Metazoa</taxon>
        <taxon>Chordata</taxon>
        <taxon>Craniata</taxon>
        <taxon>Vertebrata</taxon>
        <taxon>Euteleostomi</taxon>
        <taxon>Actinopterygii</taxon>
        <taxon>Neopterygii</taxon>
        <taxon>Teleostei</taxon>
        <taxon>Neoteleostei</taxon>
        <taxon>Acanthomorphata</taxon>
        <taxon>Eupercaria</taxon>
        <taxon>Sciaenidae</taxon>
        <taxon>Nibea</taxon>
    </lineage>
</organism>
<proteinExistence type="predicted"/>